<gene>
    <name evidence="4" type="ORF">PS9374_02563</name>
</gene>
<evidence type="ECO:0000313" key="5">
    <source>
        <dbReference type="Proteomes" id="UP000077701"/>
    </source>
</evidence>
<evidence type="ECO:0000259" key="3">
    <source>
        <dbReference type="PROSITE" id="PS51186"/>
    </source>
</evidence>
<dbReference type="Pfam" id="PF00583">
    <property type="entry name" value="Acetyltransf_1"/>
    <property type="match status" value="1"/>
</dbReference>
<evidence type="ECO:0000313" key="4">
    <source>
        <dbReference type="EMBL" id="GAT66911.1"/>
    </source>
</evidence>
<dbReference type="InterPro" id="IPR050832">
    <property type="entry name" value="Bact_Acetyltransf"/>
</dbReference>
<keyword evidence="5" id="KW-1185">Reference proteome</keyword>
<evidence type="ECO:0000256" key="2">
    <source>
        <dbReference type="ARBA" id="ARBA00023315"/>
    </source>
</evidence>
<dbReference type="AlphaFoldDB" id="A0A171CLY1"/>
<dbReference type="Gene3D" id="3.40.630.30">
    <property type="match status" value="1"/>
</dbReference>
<sequence length="203" mass="22336">MADVGVRAARHDDVDAVTKTQIRAWRYGYREFLPEGPLEQMTGPAAEKMWRRQWDEAIVTPPTSLHRVLVAVEQVVLDTDAFPALGPGGIEAMAAMQGAERVVGLASHAPAEDPDLDPTVTAEMLSFLVDPDHVRRGHGSRLLNATVDHLREDGYRTVVTWVFADNHALLGFLESAGWGEDGAERVLDMGRPVRMVRMATDIS</sequence>
<dbReference type="SUPFAM" id="SSF55729">
    <property type="entry name" value="Acyl-CoA N-acyltransferases (Nat)"/>
    <property type="match status" value="1"/>
</dbReference>
<dbReference type="STRING" id="161355.PS9374_02563"/>
<keyword evidence="1 4" id="KW-0808">Transferase</keyword>
<dbReference type="EMBL" id="BDCX01000005">
    <property type="protein sequence ID" value="GAT66911.1"/>
    <property type="molecule type" value="Genomic_DNA"/>
</dbReference>
<proteinExistence type="predicted"/>
<dbReference type="RefSeq" id="WP_068896984.1">
    <property type="nucleotide sequence ID" value="NZ_BDCX01000005.1"/>
</dbReference>
<reference evidence="4 5" key="1">
    <citation type="journal article" date="2016" name="Genome Announc.">
        <title>Draft Genome Sequence of Planomonospora sphaerica JCM9374, a Rare Actinomycete.</title>
        <authorList>
            <person name="Dohra H."/>
            <person name="Suzuki T."/>
            <person name="Inoue Y."/>
            <person name="Kodani S."/>
        </authorList>
    </citation>
    <scope>NUCLEOTIDE SEQUENCE [LARGE SCALE GENOMIC DNA]</scope>
    <source>
        <strain evidence="4 5">JCM 9374</strain>
    </source>
</reference>
<name>A0A171CLY1_9ACTN</name>
<dbReference type="CDD" id="cd04301">
    <property type="entry name" value="NAT_SF"/>
    <property type="match status" value="1"/>
</dbReference>
<dbReference type="InterPro" id="IPR016181">
    <property type="entry name" value="Acyl_CoA_acyltransferase"/>
</dbReference>
<comment type="caution">
    <text evidence="4">The sequence shown here is derived from an EMBL/GenBank/DDBJ whole genome shotgun (WGS) entry which is preliminary data.</text>
</comment>
<dbReference type="PANTHER" id="PTHR43877">
    <property type="entry name" value="AMINOALKYLPHOSPHONATE N-ACETYLTRANSFERASE-RELATED-RELATED"/>
    <property type="match status" value="1"/>
</dbReference>
<evidence type="ECO:0000256" key="1">
    <source>
        <dbReference type="ARBA" id="ARBA00022679"/>
    </source>
</evidence>
<protein>
    <submittedName>
        <fullName evidence="4">GCN5 family acetyltransferase</fullName>
    </submittedName>
</protein>
<dbReference type="PROSITE" id="PS51186">
    <property type="entry name" value="GNAT"/>
    <property type="match status" value="1"/>
</dbReference>
<reference evidence="5" key="2">
    <citation type="submission" date="2016-04" db="EMBL/GenBank/DDBJ databases">
        <title>Planomonospora sphaerica JCM9374 whole genome shotgun sequence.</title>
        <authorList>
            <person name="Suzuki T."/>
            <person name="Dohra H."/>
            <person name="Kodani S."/>
        </authorList>
    </citation>
    <scope>NUCLEOTIDE SEQUENCE [LARGE SCALE GENOMIC DNA]</scope>
    <source>
        <strain evidence="5">JCM 9374</strain>
    </source>
</reference>
<feature type="domain" description="N-acetyltransferase" evidence="3">
    <location>
        <begin position="12"/>
        <end position="200"/>
    </location>
</feature>
<organism evidence="4 5">
    <name type="scientific">Planomonospora sphaerica</name>
    <dbReference type="NCBI Taxonomy" id="161355"/>
    <lineage>
        <taxon>Bacteria</taxon>
        <taxon>Bacillati</taxon>
        <taxon>Actinomycetota</taxon>
        <taxon>Actinomycetes</taxon>
        <taxon>Streptosporangiales</taxon>
        <taxon>Streptosporangiaceae</taxon>
        <taxon>Planomonospora</taxon>
    </lineage>
</organism>
<dbReference type="GO" id="GO:0016747">
    <property type="term" value="F:acyltransferase activity, transferring groups other than amino-acyl groups"/>
    <property type="evidence" value="ECO:0007669"/>
    <property type="project" value="InterPro"/>
</dbReference>
<accession>A0A171CLY1</accession>
<dbReference type="Proteomes" id="UP000077701">
    <property type="component" value="Unassembled WGS sequence"/>
</dbReference>
<keyword evidence="2" id="KW-0012">Acyltransferase</keyword>
<dbReference type="InterPro" id="IPR000182">
    <property type="entry name" value="GNAT_dom"/>
</dbReference>
<dbReference type="OrthoDB" id="5243635at2"/>